<dbReference type="Proteomes" id="UP001497516">
    <property type="component" value="Chromosome 7"/>
</dbReference>
<evidence type="ECO:0000313" key="3">
    <source>
        <dbReference type="Proteomes" id="UP001497516"/>
    </source>
</evidence>
<dbReference type="AlphaFoldDB" id="A0AAV2FWZ6"/>
<feature type="compositionally biased region" description="Gly residues" evidence="1">
    <location>
        <begin position="16"/>
        <end position="30"/>
    </location>
</feature>
<gene>
    <name evidence="2" type="ORF">LTRI10_LOCUS41951</name>
</gene>
<evidence type="ECO:0000256" key="1">
    <source>
        <dbReference type="SAM" id="MobiDB-lite"/>
    </source>
</evidence>
<organism evidence="2 3">
    <name type="scientific">Linum trigynum</name>
    <dbReference type="NCBI Taxonomy" id="586398"/>
    <lineage>
        <taxon>Eukaryota</taxon>
        <taxon>Viridiplantae</taxon>
        <taxon>Streptophyta</taxon>
        <taxon>Embryophyta</taxon>
        <taxon>Tracheophyta</taxon>
        <taxon>Spermatophyta</taxon>
        <taxon>Magnoliopsida</taxon>
        <taxon>eudicotyledons</taxon>
        <taxon>Gunneridae</taxon>
        <taxon>Pentapetalae</taxon>
        <taxon>rosids</taxon>
        <taxon>fabids</taxon>
        <taxon>Malpighiales</taxon>
        <taxon>Linaceae</taxon>
        <taxon>Linum</taxon>
    </lineage>
</organism>
<protein>
    <submittedName>
        <fullName evidence="2">Uncharacterized protein</fullName>
    </submittedName>
</protein>
<name>A0AAV2FWZ6_9ROSI</name>
<feature type="region of interest" description="Disordered" evidence="1">
    <location>
        <begin position="91"/>
        <end position="112"/>
    </location>
</feature>
<reference evidence="2 3" key="1">
    <citation type="submission" date="2024-04" db="EMBL/GenBank/DDBJ databases">
        <authorList>
            <person name="Fracassetti M."/>
        </authorList>
    </citation>
    <scope>NUCLEOTIDE SEQUENCE [LARGE SCALE GENOMIC DNA]</scope>
</reference>
<evidence type="ECO:0000313" key="2">
    <source>
        <dbReference type="EMBL" id="CAL1401915.1"/>
    </source>
</evidence>
<keyword evidence="3" id="KW-1185">Reference proteome</keyword>
<sequence>MKQGVTDGALSRSEGSGNGGSQGIPVGVGWGNLDTYDDDEWAGAQGGRPPTGPSLEPNDIRNTSLIRGLGPNMGCFTGALLYGVDPGANEGGRAGERPYGSGMVVGGPGQAE</sequence>
<proteinExistence type="predicted"/>
<feature type="compositionally biased region" description="Gly residues" evidence="1">
    <location>
        <begin position="103"/>
        <end position="112"/>
    </location>
</feature>
<accession>A0AAV2FWZ6</accession>
<dbReference type="EMBL" id="OZ034820">
    <property type="protein sequence ID" value="CAL1401915.1"/>
    <property type="molecule type" value="Genomic_DNA"/>
</dbReference>
<feature type="region of interest" description="Disordered" evidence="1">
    <location>
        <begin position="1"/>
        <end position="62"/>
    </location>
</feature>